<dbReference type="PANTHER" id="PTHR10825:SF29">
    <property type="entry name" value="POLYCOMB GROUP RING FINGER PROTEIN 1"/>
    <property type="match status" value="1"/>
</dbReference>
<feature type="region of interest" description="Disordered" evidence="7">
    <location>
        <begin position="678"/>
        <end position="744"/>
    </location>
</feature>
<feature type="compositionally biased region" description="Polar residues" evidence="7">
    <location>
        <begin position="1124"/>
        <end position="1153"/>
    </location>
</feature>
<feature type="compositionally biased region" description="Low complexity" evidence="7">
    <location>
        <begin position="500"/>
        <end position="520"/>
    </location>
</feature>
<evidence type="ECO:0000256" key="4">
    <source>
        <dbReference type="ARBA" id="ARBA00022833"/>
    </source>
</evidence>
<evidence type="ECO:0000313" key="9">
    <source>
        <dbReference type="EMBL" id="SSX04796.1"/>
    </source>
</evidence>
<dbReference type="VEuPathDB" id="VectorBase:CSON012000"/>
<gene>
    <name evidence="9" type="primary">CSON012000</name>
</gene>
<dbReference type="EMBL" id="UFQS01000549">
    <property type="protein sequence ID" value="SSX04796.1"/>
    <property type="molecule type" value="Genomic_DNA"/>
</dbReference>
<dbReference type="PROSITE" id="PS00518">
    <property type="entry name" value="ZF_RING_1"/>
    <property type="match status" value="1"/>
</dbReference>
<feature type="region of interest" description="Disordered" evidence="7">
    <location>
        <begin position="632"/>
        <end position="658"/>
    </location>
</feature>
<dbReference type="GO" id="GO:1990841">
    <property type="term" value="F:promoter-specific chromatin binding"/>
    <property type="evidence" value="ECO:0007669"/>
    <property type="project" value="TreeGrafter"/>
</dbReference>
<organism evidence="9">
    <name type="scientific">Culicoides sonorensis</name>
    <name type="common">Biting midge</name>
    <dbReference type="NCBI Taxonomy" id="179676"/>
    <lineage>
        <taxon>Eukaryota</taxon>
        <taxon>Metazoa</taxon>
        <taxon>Ecdysozoa</taxon>
        <taxon>Arthropoda</taxon>
        <taxon>Hexapoda</taxon>
        <taxon>Insecta</taxon>
        <taxon>Pterygota</taxon>
        <taxon>Neoptera</taxon>
        <taxon>Endopterygota</taxon>
        <taxon>Diptera</taxon>
        <taxon>Nematocera</taxon>
        <taxon>Chironomoidea</taxon>
        <taxon>Ceratopogonidae</taxon>
        <taxon>Ceratopogoninae</taxon>
        <taxon>Culicoides</taxon>
        <taxon>Monoculicoides</taxon>
    </lineage>
</organism>
<feature type="region of interest" description="Disordered" evidence="7">
    <location>
        <begin position="367"/>
        <end position="398"/>
    </location>
</feature>
<reference evidence="10" key="2">
    <citation type="submission" date="2018-07" db="EMBL/GenBank/DDBJ databases">
        <authorList>
            <person name="Quirk P.G."/>
            <person name="Krulwich T.A."/>
        </authorList>
    </citation>
    <scope>NUCLEOTIDE SEQUENCE</scope>
</reference>
<feature type="compositionally biased region" description="Polar residues" evidence="7">
    <location>
        <begin position="1198"/>
        <end position="1213"/>
    </location>
</feature>
<keyword evidence="2" id="KW-0479">Metal-binding</keyword>
<dbReference type="Gene3D" id="3.10.20.90">
    <property type="entry name" value="Phosphatidylinositol 3-kinase Catalytic Subunit, Chain A, domain 1"/>
    <property type="match status" value="1"/>
</dbReference>
<dbReference type="Gene3D" id="3.30.40.10">
    <property type="entry name" value="Zinc/RING finger domain, C3HC4 (zinc finger)"/>
    <property type="match status" value="1"/>
</dbReference>
<evidence type="ECO:0000259" key="8">
    <source>
        <dbReference type="PROSITE" id="PS50089"/>
    </source>
</evidence>
<dbReference type="PROSITE" id="PS50089">
    <property type="entry name" value="ZF_RING_2"/>
    <property type="match status" value="1"/>
</dbReference>
<feature type="compositionally biased region" description="Polar residues" evidence="7">
    <location>
        <begin position="921"/>
        <end position="940"/>
    </location>
</feature>
<name>A0A336KIP9_CULSO</name>
<feature type="region of interest" description="Disordered" evidence="7">
    <location>
        <begin position="1054"/>
        <end position="1097"/>
    </location>
</feature>
<accession>A0A336KIP9</accession>
<dbReference type="InterPro" id="IPR018957">
    <property type="entry name" value="Znf_C3HC4_RING-type"/>
</dbReference>
<feature type="compositionally biased region" description="Basic and acidic residues" evidence="7">
    <location>
        <begin position="20"/>
        <end position="37"/>
    </location>
</feature>
<feature type="compositionally biased region" description="Low complexity" evidence="7">
    <location>
        <begin position="678"/>
        <end position="691"/>
    </location>
</feature>
<evidence type="ECO:0000256" key="7">
    <source>
        <dbReference type="SAM" id="MobiDB-lite"/>
    </source>
</evidence>
<dbReference type="GO" id="GO:0000122">
    <property type="term" value="P:negative regulation of transcription by RNA polymerase II"/>
    <property type="evidence" value="ECO:0007669"/>
    <property type="project" value="TreeGrafter"/>
</dbReference>
<feature type="compositionally biased region" description="Low complexity" evidence="7">
    <location>
        <begin position="948"/>
        <end position="957"/>
    </location>
</feature>
<feature type="compositionally biased region" description="Low complexity" evidence="7">
    <location>
        <begin position="989"/>
        <end position="1011"/>
    </location>
</feature>
<feature type="region of interest" description="Disordered" evidence="7">
    <location>
        <begin position="499"/>
        <end position="574"/>
    </location>
</feature>
<feature type="compositionally biased region" description="Low complexity" evidence="7">
    <location>
        <begin position="632"/>
        <end position="648"/>
    </location>
</feature>
<dbReference type="SUPFAM" id="SSF57850">
    <property type="entry name" value="RING/U-box"/>
    <property type="match status" value="1"/>
</dbReference>
<protein>
    <submittedName>
        <fullName evidence="9">CSON012000 protein</fullName>
    </submittedName>
</protein>
<feature type="compositionally biased region" description="Pro residues" evidence="7">
    <location>
        <begin position="891"/>
        <end position="900"/>
    </location>
</feature>
<keyword evidence="5" id="KW-0539">Nucleus</keyword>
<comment type="subcellular location">
    <subcellularLocation>
        <location evidence="1">Nucleus</location>
    </subcellularLocation>
</comment>
<dbReference type="EMBL" id="UFQT01000549">
    <property type="protein sequence ID" value="SSX25159.1"/>
    <property type="molecule type" value="Genomic_DNA"/>
</dbReference>
<evidence type="ECO:0000313" key="10">
    <source>
        <dbReference type="EMBL" id="SSX25159.1"/>
    </source>
</evidence>
<evidence type="ECO:0000256" key="3">
    <source>
        <dbReference type="ARBA" id="ARBA00022771"/>
    </source>
</evidence>
<feature type="compositionally biased region" description="Low complexity" evidence="7">
    <location>
        <begin position="1058"/>
        <end position="1072"/>
    </location>
</feature>
<dbReference type="Pfam" id="PF16207">
    <property type="entry name" value="RAWUL"/>
    <property type="match status" value="1"/>
</dbReference>
<evidence type="ECO:0000256" key="6">
    <source>
        <dbReference type="PROSITE-ProRule" id="PRU00175"/>
    </source>
</evidence>
<dbReference type="SMART" id="SM00184">
    <property type="entry name" value="RING"/>
    <property type="match status" value="1"/>
</dbReference>
<proteinExistence type="predicted"/>
<evidence type="ECO:0000256" key="5">
    <source>
        <dbReference type="ARBA" id="ARBA00023242"/>
    </source>
</evidence>
<dbReference type="Pfam" id="PF00097">
    <property type="entry name" value="zf-C3HC4"/>
    <property type="match status" value="1"/>
</dbReference>
<dbReference type="InterPro" id="IPR017907">
    <property type="entry name" value="Znf_RING_CS"/>
</dbReference>
<dbReference type="PANTHER" id="PTHR10825">
    <property type="entry name" value="RING FINGER DOMAIN-CONTAINING, POLYCOMB GROUP COMPONENT"/>
    <property type="match status" value="1"/>
</dbReference>
<feature type="compositionally biased region" description="Low complexity" evidence="7">
    <location>
        <begin position="554"/>
        <end position="567"/>
    </location>
</feature>
<keyword evidence="4" id="KW-0862">Zinc</keyword>
<dbReference type="InterPro" id="IPR013083">
    <property type="entry name" value="Znf_RING/FYVE/PHD"/>
</dbReference>
<feature type="domain" description="RING-type" evidence="8">
    <location>
        <begin position="74"/>
        <end position="113"/>
    </location>
</feature>
<feature type="region of interest" description="Disordered" evidence="7">
    <location>
        <begin position="1"/>
        <end position="37"/>
    </location>
</feature>
<dbReference type="FunFam" id="3.30.40.10:FF:000033">
    <property type="entry name" value="Polycomb group RING finger protein 3"/>
    <property type="match status" value="1"/>
</dbReference>
<evidence type="ECO:0000256" key="2">
    <source>
        <dbReference type="ARBA" id="ARBA00022723"/>
    </source>
</evidence>
<evidence type="ECO:0000256" key="1">
    <source>
        <dbReference type="ARBA" id="ARBA00004123"/>
    </source>
</evidence>
<dbReference type="InterPro" id="IPR001841">
    <property type="entry name" value="Znf_RING"/>
</dbReference>
<feature type="compositionally biased region" description="Polar residues" evidence="7">
    <location>
        <begin position="1"/>
        <end position="18"/>
    </location>
</feature>
<sequence>MAPVTSNMIQTARKNATSEVMDKHQEQKEKSTNLKDLSSDKTSNIIVSESTEPTIPQQKSNKIPLNLVNAHITCSICKGYLIDATTLVECLHSFCHSCIMKHLRIQDYCPKCDVLVNKAKLNIKPDTTLQAIVYKLVPELYEKELLRRRAFYKMCPKEAALATPDQRGEDTENLIFSPKEALSLSLEFAEMGELPKKSELRKPIYLQCPAIFKISNLKKFVLSKFGIDGNMLSIEIMYKVKTIVLPDHYTLMDVAYIYIWKRDMPMRFFFRVVKNAQPAIKVEPKDEQSIDSKDIKYETNMKNDDKNEIIKSDIKKELPEIKSEKNNNSVTQKIINYENMNQNTKHESIKLKIELSKQGNMVSILKSGAPIQNKTDNNNKSVVKKSDDKTKKDDNQRPAIPKLLLLKPKTLKNSHETQKDILSKIKLKEMKAKFLKEQKLKNKKLDMISAKLIKLSHKSANKTFSNKKVTSSPSTTVQEIDLKKSEFLNTFQLAPRKIVPSSPSPLKSIQSLSSSSSPQKPLRPIAPKSNVTVLKPLSTILGSMSKRKNKEPSKMSNNNNNGASNSNKKLKPTDLKNVVEKIIREKSTQNTTNEKKETISFNLAPFPIGSSNTEISSASSLPLLSTTSVLSSCTSTTPTTSTTTSQLSVNKMSSSPTINNGLSSPVNIINKAQSNVSNSIKSNNSINNVNSKELKRSASPSSVSDQPVFKKPMIVAKRQNTTPEKPKTDNKLQKHSDLSKKSYGPVPNFTPIAPHNMPFTPPHKPISAANQYLNFALMNSSKNMGQLPMQRPIFSGFSPVYAPNSPQYTPNFNITARPQFKYTNPQAYASLVDQYKKNDLFPSQAQNNPLPKPISPVSTPKSPNTNSFAKKSPNSVPLAKKSPNANKSPSPQLPTKPITPPHTFSNTNSNNTSQTTKNYNPNMKTQENLNSNNKRPNANSLLDKLNFPSSLSVTLTTDTDDSRTNSPNNKNHSSVNNYIEIVKLPESPTNNNSINNSNTNNNGATNIGNGNKTPPGCISPPKTIIKIDDVKKMGENVHKDIINKVNEMCAAAANTGGNNSLQQSNNNNNNNNKSPKNVTHDTDNKLVSVPPKPVNGKETFQTKFLESILPILNGKSNENDKSKSPSTVTKPQNVTRTYSKANPIVNQNESSPDYSKVVQSKLDELRKISPKPPQPKPNDTNNKTSQVNSQSPKEKSQKQPISSPNHSSPNYPTYDQAKLASIFNDFARASQNPMQNMFQNIAPSNPMTPFNSMPNMVNFMQQAYLMEQWKNLQHLQNFQKTVEQNYRENIKQNNNNSQTSSNRLE</sequence>
<keyword evidence="3 6" id="KW-0863">Zinc-finger</keyword>
<feature type="compositionally biased region" description="Basic and acidic residues" evidence="7">
    <location>
        <begin position="724"/>
        <end position="740"/>
    </location>
</feature>
<reference evidence="9" key="1">
    <citation type="submission" date="2018-04" db="EMBL/GenBank/DDBJ databases">
        <authorList>
            <person name="Go L.Y."/>
            <person name="Mitchell J.A."/>
        </authorList>
    </citation>
    <scope>NUCLEOTIDE SEQUENCE</scope>
    <source>
        <tissue evidence="9">Whole organism</tissue>
    </source>
</reference>
<feature type="region of interest" description="Disordered" evidence="7">
    <location>
        <begin position="1113"/>
        <end position="1214"/>
    </location>
</feature>
<feature type="compositionally biased region" description="Polar residues" evidence="7">
    <location>
        <begin position="649"/>
        <end position="658"/>
    </location>
</feature>
<feature type="compositionally biased region" description="Polar residues" evidence="7">
    <location>
        <begin position="1177"/>
        <end position="1191"/>
    </location>
</feature>
<feature type="compositionally biased region" description="Basic and acidic residues" evidence="7">
    <location>
        <begin position="384"/>
        <end position="396"/>
    </location>
</feature>
<feature type="region of interest" description="Disordered" evidence="7">
    <location>
        <begin position="841"/>
        <end position="1021"/>
    </location>
</feature>
<dbReference type="InterPro" id="IPR032443">
    <property type="entry name" value="RAWUL"/>
</dbReference>
<feature type="compositionally biased region" description="Polar residues" evidence="7">
    <location>
        <begin position="856"/>
        <end position="875"/>
    </location>
</feature>
<dbReference type="GO" id="GO:0035102">
    <property type="term" value="C:PRC1 complex"/>
    <property type="evidence" value="ECO:0007669"/>
    <property type="project" value="TreeGrafter"/>
</dbReference>
<feature type="compositionally biased region" description="Low complexity" evidence="7">
    <location>
        <begin position="903"/>
        <end position="920"/>
    </location>
</feature>
<dbReference type="GO" id="GO:0008270">
    <property type="term" value="F:zinc ion binding"/>
    <property type="evidence" value="ECO:0007669"/>
    <property type="project" value="UniProtKB-KW"/>
</dbReference>